<sequence>LSLRRVCSVCVCECVSECARVSSATGGYVDSIAMTMMTVAALQKAAESLLSSEKTDVPLLDQVVNVMNRSTGETQQLASKILTELKEQEGSWMRVDGILQFSQLMQTKYYALQILESLIQTRWKTLPREQCEGIKSFIVGLVIKISSDEITDPQMKTYLQKLNLVLVQIVKQEWPKHWPTFMTDIVGASKVNDNLCLNNMIVLRLLSEEVFDFDVEMTQAKAHHLKKTFCGEFQAVFSLCHAVMETSENAALVEATLQTLYRFLSWIPVGYIFETNIIDLLTQKFLGVQMFRCVTVQCLTEIAALSVVHMERNEGYIERVISMLKHSMLQVMSIIDPSVDLAEAYKRGTDADQKFIANLAQYLGTFLRENAPIVEVLEETDANTELKRAHQMALQYLLKISMVEDVEIFKVCLDYWNWLCAELYREFPFQVDRPLISSFPLLNRTQQEPPRRALYNSVLSDLRLVMISRMAKPEEVLVVENEQGEVVRELIKDTDSITLYKTMRETLVYLTHLDYKDTEMKMTEKLQNQVNGKEWSWKNLNTLCWAIGSISGAMMEEDEKRFLVTVIRDLLGLCEQKRGKDNKSVIASNIMYVVGQYPRFLRAHWKFLKTVINKLFEFMHETHEGVQDMACDTFIKVAHKCRRHFVVIQVGEVNPFIDDILGGLSSIICDLSPPQVHVFYEAVGCLISAQNDPPIRECLIERLMQLPNSIWEEIILHASQDINIMKDAEVVKNIANILKTNVAACRSIGSPFICQLSKIYLDMLNVYKVTSENISSAVLENGEDVLKQPLLKSMRAVKREILTLISTWVAKAEDTSVVLESFVPPLFDAVLFDYQRNCPAAREPKVLSLLSIIVTQLHSSINCEVIRILDAVFTCTLEMINRDMEEYPEHRLNFFKLLYALNHECFDVFVALPPQLFRLIVDAVVWAFKHSMRNVAEIGLDILKDMLSQFAIYPDRVKAHAFYKTFYVEILVHVLTVVADRNQIKIAGFSYYADILCSLFTTAEFAIAEPLNPPQSNVDYIYQHIGETFARAFPNLTQDQIRVTIKGFFSFNKDTLKMKNHLRDFLVQIKEQIGEDTSDLFIEEREQEIQNAQNAKNEVPGMMNPNDISDDDLMK</sequence>
<evidence type="ECO:0000256" key="1">
    <source>
        <dbReference type="ARBA" id="ARBA00004123"/>
    </source>
</evidence>
<dbReference type="SUPFAM" id="SSF48371">
    <property type="entry name" value="ARM repeat"/>
    <property type="match status" value="1"/>
</dbReference>
<dbReference type="Pfam" id="PF03810">
    <property type="entry name" value="IBN_N"/>
    <property type="match status" value="1"/>
</dbReference>
<dbReference type="SMART" id="SM00913">
    <property type="entry name" value="IBN_N"/>
    <property type="match status" value="1"/>
</dbReference>
<dbReference type="WBParaSite" id="PgR013_g140_t07">
    <property type="protein sequence ID" value="PgR013_g140_t07"/>
    <property type="gene ID" value="PgR013_g140"/>
</dbReference>
<dbReference type="InterPro" id="IPR001494">
    <property type="entry name" value="Importin-beta_N"/>
</dbReference>
<evidence type="ECO:0000313" key="9">
    <source>
        <dbReference type="WBParaSite" id="PgR013_g140_t06"/>
    </source>
</evidence>
<dbReference type="Pfam" id="PF08767">
    <property type="entry name" value="CRM1_C"/>
    <property type="match status" value="1"/>
</dbReference>
<dbReference type="InterPro" id="IPR014877">
    <property type="entry name" value="XPO1_C_dom"/>
</dbReference>
<dbReference type="GO" id="GO:0031267">
    <property type="term" value="F:small GTPase binding"/>
    <property type="evidence" value="ECO:0007669"/>
    <property type="project" value="InterPro"/>
</dbReference>
<dbReference type="Pfam" id="PF08389">
    <property type="entry name" value="Xpo1"/>
    <property type="match status" value="1"/>
</dbReference>
<organism evidence="8 9">
    <name type="scientific">Parascaris univalens</name>
    <name type="common">Nematode worm</name>
    <dbReference type="NCBI Taxonomy" id="6257"/>
    <lineage>
        <taxon>Eukaryota</taxon>
        <taxon>Metazoa</taxon>
        <taxon>Ecdysozoa</taxon>
        <taxon>Nematoda</taxon>
        <taxon>Chromadorea</taxon>
        <taxon>Rhabditida</taxon>
        <taxon>Spirurina</taxon>
        <taxon>Ascaridomorpha</taxon>
        <taxon>Ascaridoidea</taxon>
        <taxon>Ascarididae</taxon>
        <taxon>Parascaris</taxon>
    </lineage>
</organism>
<dbReference type="AlphaFoldDB" id="A0A915ARK8"/>
<keyword evidence="5" id="KW-0539">Nucleus</keyword>
<keyword evidence="4" id="KW-0653">Protein transport</keyword>
<reference evidence="9 10" key="1">
    <citation type="submission" date="2022-11" db="UniProtKB">
        <authorList>
            <consortium name="WormBaseParasite"/>
        </authorList>
    </citation>
    <scope>IDENTIFICATION</scope>
</reference>
<dbReference type="PANTHER" id="PTHR11223:SF2">
    <property type="entry name" value="EXPORTIN-1"/>
    <property type="match status" value="1"/>
</dbReference>
<dbReference type="InterPro" id="IPR013598">
    <property type="entry name" value="Exportin-1/Importin-b-like"/>
</dbReference>
<evidence type="ECO:0000256" key="4">
    <source>
        <dbReference type="ARBA" id="ARBA00022927"/>
    </source>
</evidence>
<dbReference type="InterPro" id="IPR045065">
    <property type="entry name" value="XPO1/5"/>
</dbReference>
<dbReference type="InterPro" id="IPR011989">
    <property type="entry name" value="ARM-like"/>
</dbReference>
<dbReference type="InterPro" id="IPR041123">
    <property type="entry name" value="CRM1_repeat"/>
</dbReference>
<feature type="domain" description="Importin N-terminal" evidence="7">
    <location>
        <begin position="78"/>
        <end position="144"/>
    </location>
</feature>
<evidence type="ECO:0000256" key="2">
    <source>
        <dbReference type="ARBA" id="ARBA00009466"/>
    </source>
</evidence>
<dbReference type="Pfam" id="PF18787">
    <property type="entry name" value="CRM1_repeat_3"/>
    <property type="match status" value="1"/>
</dbReference>
<evidence type="ECO:0000256" key="6">
    <source>
        <dbReference type="SAM" id="MobiDB-lite"/>
    </source>
</evidence>
<dbReference type="PANTHER" id="PTHR11223">
    <property type="entry name" value="EXPORTIN 1/5"/>
    <property type="match status" value="1"/>
</dbReference>
<evidence type="ECO:0000256" key="5">
    <source>
        <dbReference type="ARBA" id="ARBA00023242"/>
    </source>
</evidence>
<keyword evidence="8" id="KW-1185">Reference proteome</keyword>
<dbReference type="GO" id="GO:0000055">
    <property type="term" value="P:ribosomal large subunit export from nucleus"/>
    <property type="evidence" value="ECO:0007669"/>
    <property type="project" value="TreeGrafter"/>
</dbReference>
<evidence type="ECO:0000256" key="3">
    <source>
        <dbReference type="ARBA" id="ARBA00022448"/>
    </source>
</evidence>
<dbReference type="Gene3D" id="1.25.10.10">
    <property type="entry name" value="Leucine-rich Repeat Variant"/>
    <property type="match status" value="1"/>
</dbReference>
<dbReference type="Pfam" id="PF18777">
    <property type="entry name" value="CRM1_repeat"/>
    <property type="match status" value="1"/>
</dbReference>
<dbReference type="WBParaSite" id="PgR013_g140_t06">
    <property type="protein sequence ID" value="PgR013_g140_t06"/>
    <property type="gene ID" value="PgR013_g140"/>
</dbReference>
<dbReference type="GO" id="GO:0005049">
    <property type="term" value="F:nuclear export signal receptor activity"/>
    <property type="evidence" value="ECO:0007669"/>
    <property type="project" value="InterPro"/>
</dbReference>
<comment type="similarity">
    <text evidence="2">Belongs to the exportin family.</text>
</comment>
<dbReference type="FunFam" id="1.25.10.10:FF:000022">
    <property type="entry name" value="protein EXPORTIN 1A"/>
    <property type="match status" value="1"/>
</dbReference>
<dbReference type="Pfam" id="PF18784">
    <property type="entry name" value="CRM1_repeat_2"/>
    <property type="match status" value="1"/>
</dbReference>
<dbReference type="GO" id="GO:0005634">
    <property type="term" value="C:nucleus"/>
    <property type="evidence" value="ECO:0007669"/>
    <property type="project" value="UniProtKB-SubCell"/>
</dbReference>
<dbReference type="Proteomes" id="UP000887569">
    <property type="component" value="Unplaced"/>
</dbReference>
<evidence type="ECO:0000313" key="10">
    <source>
        <dbReference type="WBParaSite" id="PgR013_g140_t07"/>
    </source>
</evidence>
<keyword evidence="3" id="KW-0813">Transport</keyword>
<dbReference type="InterPro" id="IPR041235">
    <property type="entry name" value="Exp1_repeat_2"/>
</dbReference>
<dbReference type="GO" id="GO:0006611">
    <property type="term" value="P:protein export from nucleus"/>
    <property type="evidence" value="ECO:0007669"/>
    <property type="project" value="InterPro"/>
</dbReference>
<dbReference type="SMART" id="SM01102">
    <property type="entry name" value="CRM1_C"/>
    <property type="match status" value="1"/>
</dbReference>
<dbReference type="InterPro" id="IPR040485">
    <property type="entry name" value="XPO1_repeat_3"/>
</dbReference>
<accession>A0A915ARK8</accession>
<dbReference type="GO" id="GO:0000056">
    <property type="term" value="P:ribosomal small subunit export from nucleus"/>
    <property type="evidence" value="ECO:0007669"/>
    <property type="project" value="TreeGrafter"/>
</dbReference>
<proteinExistence type="inferred from homology"/>
<dbReference type="PROSITE" id="PS50166">
    <property type="entry name" value="IMPORTIN_B_NT"/>
    <property type="match status" value="1"/>
</dbReference>
<comment type="subcellular location">
    <subcellularLocation>
        <location evidence="1">Nucleus</location>
    </subcellularLocation>
</comment>
<dbReference type="InterPro" id="IPR016024">
    <property type="entry name" value="ARM-type_fold"/>
</dbReference>
<evidence type="ECO:0000313" key="8">
    <source>
        <dbReference type="Proteomes" id="UP000887569"/>
    </source>
</evidence>
<dbReference type="GO" id="GO:0005737">
    <property type="term" value="C:cytoplasm"/>
    <property type="evidence" value="ECO:0007669"/>
    <property type="project" value="TreeGrafter"/>
</dbReference>
<evidence type="ECO:0000259" key="7">
    <source>
        <dbReference type="PROSITE" id="PS50166"/>
    </source>
</evidence>
<feature type="region of interest" description="Disordered" evidence="6">
    <location>
        <begin position="1092"/>
        <end position="1115"/>
    </location>
</feature>
<name>A0A915ARK8_PARUN</name>
<protein>
    <submittedName>
        <fullName evidence="9 10">Importin N-terminal domain-containing protein</fullName>
    </submittedName>
</protein>